<feature type="compositionally biased region" description="Polar residues" evidence="1">
    <location>
        <begin position="157"/>
        <end position="166"/>
    </location>
</feature>
<gene>
    <name evidence="2" type="ORF">GCM10022277_03720</name>
</gene>
<protein>
    <submittedName>
        <fullName evidence="2">Uncharacterized protein</fullName>
    </submittedName>
</protein>
<evidence type="ECO:0000313" key="2">
    <source>
        <dbReference type="EMBL" id="GAA3912262.1"/>
    </source>
</evidence>
<feature type="compositionally biased region" description="Low complexity" evidence="1">
    <location>
        <begin position="170"/>
        <end position="192"/>
    </location>
</feature>
<evidence type="ECO:0000313" key="3">
    <source>
        <dbReference type="Proteomes" id="UP001501565"/>
    </source>
</evidence>
<accession>A0ABP7M334</accession>
<feature type="compositionally biased region" description="Polar residues" evidence="1">
    <location>
        <begin position="135"/>
        <end position="146"/>
    </location>
</feature>
<feature type="compositionally biased region" description="Polar residues" evidence="1">
    <location>
        <begin position="198"/>
        <end position="220"/>
    </location>
</feature>
<feature type="compositionally biased region" description="Polar residues" evidence="1">
    <location>
        <begin position="93"/>
        <end position="107"/>
    </location>
</feature>
<feature type="region of interest" description="Disordered" evidence="1">
    <location>
        <begin position="68"/>
        <end position="224"/>
    </location>
</feature>
<sequence length="484" mass="51925">MKFLTKEIYQTTALSIILGLSATSSYGADGKSKLTAEKQAELNKLIAEAVKEAGIELDDEELTIVIVKKPGSDDSEPSSEEEVSAQVIGEVSTEGTNQSSDSSTQDAGLNESDTDNQFASQPKIQEKTEAEALVENTSKVQPADNQKPSESKEGLAAQSSAPQTGDQHQTETQQNNEQAQPVVVVQDSKPVVAEQPLNPGQKSSAELTAQPQTIANSELSTPEPKAIAENPTEIEQQLSQETTLQPAPEVNHENNPVIDDSLLSEESISVIEKNDPEATAVLQQKEIEREQIVESADQTQQSENASDALEQVPEEYYGDYIPPNRQVDSYYSSDIVEAIQKADNQQPSPLTGNIGLSALEADEMSDLVVLGALDATAAGGVSTTTLKTADIIADTSVLEDIERNDDEDTEGLTDIIDQEDLNERIRETLELLSTSHNRGSSSSLNNIGAVNASGVRVNANISSRVTNNSVSSISQSNLNNTNFR</sequence>
<evidence type="ECO:0000256" key="1">
    <source>
        <dbReference type="SAM" id="MobiDB-lite"/>
    </source>
</evidence>
<feature type="compositionally biased region" description="Acidic residues" evidence="1">
    <location>
        <begin position="73"/>
        <end position="83"/>
    </location>
</feature>
<dbReference type="RefSeq" id="WP_344794898.1">
    <property type="nucleotide sequence ID" value="NZ_BAABBN010000004.1"/>
</dbReference>
<dbReference type="EMBL" id="BAABBN010000004">
    <property type="protein sequence ID" value="GAA3912262.1"/>
    <property type="molecule type" value="Genomic_DNA"/>
</dbReference>
<name>A0ABP7M334_9GAMM</name>
<keyword evidence="3" id="KW-1185">Reference proteome</keyword>
<proteinExistence type="predicted"/>
<reference evidence="3" key="1">
    <citation type="journal article" date="2019" name="Int. J. Syst. Evol. Microbiol.">
        <title>The Global Catalogue of Microorganisms (GCM) 10K type strain sequencing project: providing services to taxonomists for standard genome sequencing and annotation.</title>
        <authorList>
            <consortium name="The Broad Institute Genomics Platform"/>
            <consortium name="The Broad Institute Genome Sequencing Center for Infectious Disease"/>
            <person name="Wu L."/>
            <person name="Ma J."/>
        </authorList>
    </citation>
    <scope>NUCLEOTIDE SEQUENCE [LARGE SCALE GENOMIC DNA]</scope>
    <source>
        <strain evidence="3">JCM 17551</strain>
    </source>
</reference>
<comment type="caution">
    <text evidence="2">The sequence shown here is derived from an EMBL/GenBank/DDBJ whole genome shotgun (WGS) entry which is preliminary data.</text>
</comment>
<dbReference type="Proteomes" id="UP001501565">
    <property type="component" value="Unassembled WGS sequence"/>
</dbReference>
<organism evidence="2 3">
    <name type="scientific">Litoribacillus peritrichatus</name>
    <dbReference type="NCBI Taxonomy" id="718191"/>
    <lineage>
        <taxon>Bacteria</taxon>
        <taxon>Pseudomonadati</taxon>
        <taxon>Pseudomonadota</taxon>
        <taxon>Gammaproteobacteria</taxon>
        <taxon>Oceanospirillales</taxon>
        <taxon>Oceanospirillaceae</taxon>
        <taxon>Litoribacillus</taxon>
    </lineage>
</organism>